<dbReference type="Proteomes" id="UP000523079">
    <property type="component" value="Unassembled WGS sequence"/>
</dbReference>
<accession>A0A7W3P479</accession>
<sequence>MSTWTAADSRRLTRHGILAVNFHELRPENRDEAEARLRALARVGPSWDPEAPHDGPSVFVGFYDGYRETAMWGAELCNRIGLTARFFPIFVGDEPGQAGLSDDDLAALAERHEIGYHTASHLYITEVDEANVEAEVTGPVRRIEAATGRLPRLGAWCGGTRFDPTWVGNRVLRSLGVGHLISNWSIEPVPAA</sequence>
<evidence type="ECO:0000313" key="2">
    <source>
        <dbReference type="EMBL" id="MBA8792555.1"/>
    </source>
</evidence>
<dbReference type="Pfam" id="PF01522">
    <property type="entry name" value="Polysacc_deac_1"/>
    <property type="match status" value="1"/>
</dbReference>
<comment type="caution">
    <text evidence="2">The sequence shown here is derived from an EMBL/GenBank/DDBJ whole genome shotgun (WGS) entry which is preliminary data.</text>
</comment>
<dbReference type="EMBL" id="JACGWT010000001">
    <property type="protein sequence ID" value="MBA8792555.1"/>
    <property type="molecule type" value="Genomic_DNA"/>
</dbReference>
<dbReference type="SUPFAM" id="SSF88713">
    <property type="entry name" value="Glycoside hydrolase/deacetylase"/>
    <property type="match status" value="1"/>
</dbReference>
<dbReference type="GO" id="GO:0005975">
    <property type="term" value="P:carbohydrate metabolic process"/>
    <property type="evidence" value="ECO:0007669"/>
    <property type="project" value="InterPro"/>
</dbReference>
<protein>
    <submittedName>
        <fullName evidence="2">Peptidoglycan/xylan/chitin deacetylase (PgdA/CDA1 family)</fullName>
    </submittedName>
</protein>
<dbReference type="RefSeq" id="WP_182558191.1">
    <property type="nucleotide sequence ID" value="NZ_JACGWT010000001.1"/>
</dbReference>
<gene>
    <name evidence="2" type="ORF">FHX74_000149</name>
</gene>
<dbReference type="InterPro" id="IPR011330">
    <property type="entry name" value="Glyco_hydro/deAcase_b/a-brl"/>
</dbReference>
<keyword evidence="3" id="KW-1185">Reference proteome</keyword>
<name>A0A7W3P479_9ACTN</name>
<evidence type="ECO:0000259" key="1">
    <source>
        <dbReference type="PROSITE" id="PS51677"/>
    </source>
</evidence>
<dbReference type="AlphaFoldDB" id="A0A7W3P479"/>
<dbReference type="InterPro" id="IPR002509">
    <property type="entry name" value="NODB_dom"/>
</dbReference>
<dbReference type="Gene3D" id="3.20.20.370">
    <property type="entry name" value="Glycoside hydrolase/deacetylase"/>
    <property type="match status" value="1"/>
</dbReference>
<evidence type="ECO:0000313" key="3">
    <source>
        <dbReference type="Proteomes" id="UP000523079"/>
    </source>
</evidence>
<reference evidence="2 3" key="1">
    <citation type="submission" date="2020-07" db="EMBL/GenBank/DDBJ databases">
        <title>Sequencing the genomes of 1000 actinobacteria strains.</title>
        <authorList>
            <person name="Klenk H.-P."/>
        </authorList>
    </citation>
    <scope>NUCLEOTIDE SEQUENCE [LARGE SCALE GENOMIC DNA]</scope>
    <source>
        <strain evidence="2 3">DSM 100723</strain>
    </source>
</reference>
<proteinExistence type="predicted"/>
<dbReference type="PROSITE" id="PS51677">
    <property type="entry name" value="NODB"/>
    <property type="match status" value="1"/>
</dbReference>
<feature type="domain" description="NodB homology" evidence="1">
    <location>
        <begin position="56"/>
        <end position="192"/>
    </location>
</feature>
<organism evidence="2 3">
    <name type="scientific">Microlunatus kandeliicorticis</name>
    <dbReference type="NCBI Taxonomy" id="1759536"/>
    <lineage>
        <taxon>Bacteria</taxon>
        <taxon>Bacillati</taxon>
        <taxon>Actinomycetota</taxon>
        <taxon>Actinomycetes</taxon>
        <taxon>Propionibacteriales</taxon>
        <taxon>Propionibacteriaceae</taxon>
        <taxon>Microlunatus</taxon>
    </lineage>
</organism>
<dbReference type="GO" id="GO:0016810">
    <property type="term" value="F:hydrolase activity, acting on carbon-nitrogen (but not peptide) bonds"/>
    <property type="evidence" value="ECO:0007669"/>
    <property type="project" value="InterPro"/>
</dbReference>